<evidence type="ECO:0000313" key="3">
    <source>
        <dbReference type="Proteomes" id="UP000322976"/>
    </source>
</evidence>
<feature type="domain" description="IrrE N-terminal-like" evidence="1">
    <location>
        <begin position="48"/>
        <end position="117"/>
    </location>
</feature>
<organism evidence="2 3">
    <name type="scientific">Calorimonas adulescens</name>
    <dbReference type="NCBI Taxonomy" id="2606906"/>
    <lineage>
        <taxon>Bacteria</taxon>
        <taxon>Bacillati</taxon>
        <taxon>Bacillota</taxon>
        <taxon>Clostridia</taxon>
        <taxon>Thermoanaerobacterales</taxon>
        <taxon>Thermoanaerobacteraceae</taxon>
        <taxon>Calorimonas</taxon>
    </lineage>
</organism>
<dbReference type="EMBL" id="VTPS01000009">
    <property type="protein sequence ID" value="TZE81976.1"/>
    <property type="molecule type" value="Genomic_DNA"/>
</dbReference>
<reference evidence="2 3" key="1">
    <citation type="submission" date="2019-08" db="EMBL/GenBank/DDBJ databases">
        <title>Calorimonas adulescens gen. nov., sp. nov., an anaerobic thermophilic bacterium from Sakhalin hot spring.</title>
        <authorList>
            <person name="Khomyakova M.A."/>
            <person name="Merkel A.Y."/>
            <person name="Novikov A."/>
            <person name="Bonch-Osmolovskaya E.A."/>
            <person name="Slobodkin A.I."/>
        </authorList>
    </citation>
    <scope>NUCLEOTIDE SEQUENCE [LARGE SCALE GENOMIC DNA]</scope>
    <source>
        <strain evidence="2 3">A05MB</strain>
    </source>
</reference>
<proteinExistence type="predicted"/>
<evidence type="ECO:0000313" key="2">
    <source>
        <dbReference type="EMBL" id="TZE81976.1"/>
    </source>
</evidence>
<protein>
    <submittedName>
        <fullName evidence="2">ImmA/IrrE family metallo-endopeptidase</fullName>
    </submittedName>
</protein>
<gene>
    <name evidence="2" type="ORF">FWJ32_07005</name>
</gene>
<dbReference type="InterPro" id="IPR010359">
    <property type="entry name" value="IrrE_HExxH"/>
</dbReference>
<dbReference type="RefSeq" id="WP_149545250.1">
    <property type="nucleotide sequence ID" value="NZ_VTPS01000009.1"/>
</dbReference>
<dbReference type="Proteomes" id="UP000322976">
    <property type="component" value="Unassembled WGS sequence"/>
</dbReference>
<sequence>MNNKYQWIDDFIAGLFELYKTLNIYELYDELCITIKKLPKENILFQGNEALYYRNYDGMEIVFIRNDLDIHYEKFVLAHELAHAIIHVDIYNAAFNKNLINIGKLDKQANYFALKLLNINLFDKDFEDLTIEQIARALYLPKKWLLNILE</sequence>
<dbReference type="Pfam" id="PF06114">
    <property type="entry name" value="Peptidase_M78"/>
    <property type="match status" value="1"/>
</dbReference>
<dbReference type="AlphaFoldDB" id="A0A5D8QDR0"/>
<comment type="caution">
    <text evidence="2">The sequence shown here is derived from an EMBL/GenBank/DDBJ whole genome shotgun (WGS) entry which is preliminary data.</text>
</comment>
<evidence type="ECO:0000259" key="1">
    <source>
        <dbReference type="Pfam" id="PF06114"/>
    </source>
</evidence>
<keyword evidence="3" id="KW-1185">Reference proteome</keyword>
<dbReference type="Gene3D" id="1.10.10.2910">
    <property type="match status" value="1"/>
</dbReference>
<name>A0A5D8QDR0_9THEO</name>
<accession>A0A5D8QDR0</accession>